<evidence type="ECO:0000313" key="2">
    <source>
        <dbReference type="EMBL" id="KAK6763280.1"/>
    </source>
</evidence>
<protein>
    <submittedName>
        <fullName evidence="2">Uncharacterized protein</fullName>
    </submittedName>
</protein>
<dbReference type="PANTHER" id="PTHR43073">
    <property type="entry name" value="DIHYDROPYRIMIDINE DEHYDROGENASE [NADP(+)]"/>
    <property type="match status" value="1"/>
</dbReference>
<comment type="caution">
    <text evidence="2">The sequence shown here is derived from an EMBL/GenBank/DDBJ whole genome shotgun (WGS) entry which is preliminary data.</text>
</comment>
<dbReference type="InterPro" id="IPR036188">
    <property type="entry name" value="FAD/NAD-bd_sf"/>
</dbReference>
<proteinExistence type="predicted"/>
<accession>A0ABR1EKS4</accession>
<reference evidence="2 3" key="1">
    <citation type="submission" date="2023-08" db="EMBL/GenBank/DDBJ databases">
        <title>A Necator americanus chromosomal reference genome.</title>
        <authorList>
            <person name="Ilik V."/>
            <person name="Petrzelkova K.J."/>
            <person name="Pardy F."/>
            <person name="Fuh T."/>
            <person name="Niatou-Singa F.S."/>
            <person name="Gouil Q."/>
            <person name="Baker L."/>
            <person name="Ritchie M.E."/>
            <person name="Jex A.R."/>
            <person name="Gazzola D."/>
            <person name="Li H."/>
            <person name="Toshio Fujiwara R."/>
            <person name="Zhan B."/>
            <person name="Aroian R.V."/>
            <person name="Pafco B."/>
            <person name="Schwarz E.M."/>
        </authorList>
    </citation>
    <scope>NUCLEOTIDE SEQUENCE [LARGE SCALE GENOMIC DNA]</scope>
    <source>
        <strain evidence="2 3">Aroian</strain>
        <tissue evidence="2">Whole animal</tissue>
    </source>
</reference>
<organism evidence="2 3">
    <name type="scientific">Necator americanus</name>
    <name type="common">Human hookworm</name>
    <dbReference type="NCBI Taxonomy" id="51031"/>
    <lineage>
        <taxon>Eukaryota</taxon>
        <taxon>Metazoa</taxon>
        <taxon>Ecdysozoa</taxon>
        <taxon>Nematoda</taxon>
        <taxon>Chromadorea</taxon>
        <taxon>Rhabditida</taxon>
        <taxon>Rhabditina</taxon>
        <taxon>Rhabditomorpha</taxon>
        <taxon>Strongyloidea</taxon>
        <taxon>Ancylostomatidae</taxon>
        <taxon>Bunostominae</taxon>
        <taxon>Necator</taxon>
    </lineage>
</organism>
<sequence>MCSSEIPQFRLPYDVVDFEIQLARDIGVKIETGRTLHENDLTIEKLKADGVKAIFIGIGLPEPKKVDVFNGLSQSHGYYTSKDFLPMVAAASKPNMCGCSQSSLPSLKGRVIVLGAGTSVKMP</sequence>
<keyword evidence="3" id="KW-1185">Reference proteome</keyword>
<dbReference type="SUPFAM" id="SSF51971">
    <property type="entry name" value="Nucleotide-binding domain"/>
    <property type="match status" value="1"/>
</dbReference>
<keyword evidence="1" id="KW-0560">Oxidoreductase</keyword>
<gene>
    <name evidence="2" type="primary">Necator_chrX.g24003</name>
    <name evidence="2" type="ORF">RB195_023838</name>
</gene>
<dbReference type="EMBL" id="JAVFWL010000006">
    <property type="protein sequence ID" value="KAK6763280.1"/>
    <property type="molecule type" value="Genomic_DNA"/>
</dbReference>
<dbReference type="Gene3D" id="3.50.50.60">
    <property type="entry name" value="FAD/NAD(P)-binding domain"/>
    <property type="match status" value="1"/>
</dbReference>
<dbReference type="Proteomes" id="UP001303046">
    <property type="component" value="Unassembled WGS sequence"/>
</dbReference>
<dbReference type="PANTHER" id="PTHR43073:SF2">
    <property type="entry name" value="DIHYDROPYRIMIDINE DEHYDROGENASE [NADP(+)]"/>
    <property type="match status" value="1"/>
</dbReference>
<evidence type="ECO:0000256" key="1">
    <source>
        <dbReference type="ARBA" id="ARBA00023002"/>
    </source>
</evidence>
<evidence type="ECO:0000313" key="3">
    <source>
        <dbReference type="Proteomes" id="UP001303046"/>
    </source>
</evidence>
<name>A0ABR1EKS4_NECAM</name>